<feature type="chain" id="PRO_5016295690" evidence="1">
    <location>
        <begin position="23"/>
        <end position="343"/>
    </location>
</feature>
<keyword evidence="3" id="KW-1185">Reference proteome</keyword>
<dbReference type="EMBL" id="QGHA01000001">
    <property type="protein sequence ID" value="PWK80092.1"/>
    <property type="molecule type" value="Genomic_DNA"/>
</dbReference>
<sequence>MKINASLLTLSAACLLMGVAGCKQEHMNGVKSNPSVKVYLPDAEKPDGLVDVMAGNTLKVDSATSTVNFSIPVYRGGESNFETLTVDVSADNSAIAGLVTAGKLPANTVALDPADFILAAKDTVGKNNNIMKGTITPKIKIASLNKYAGKIAALGIKIANASSREVNTDLNKAIIYFSVEDLIDAITPKTNMIDNTKWQIYHRGDGVTFTVNADGSVLATGGNWGQQGIVQAVEVRANKKYKIDMNVAGSGATDCWFEVYVGKAVPSEASDYADGGTRIALNTWSGCGKSPFNALLSSLSCAGSGNVVSFPTAGTVYILMRSGGSSLGTGGIKITNIDFRRIN</sequence>
<comment type="caution">
    <text evidence="2">The sequence shown here is derived from an EMBL/GenBank/DDBJ whole genome shotgun (WGS) entry which is preliminary data.</text>
</comment>
<keyword evidence="1" id="KW-0732">Signal</keyword>
<gene>
    <name evidence="2" type="ORF">LX99_00556</name>
</gene>
<protein>
    <submittedName>
        <fullName evidence="2">Uncharacterized protein DUF1735</fullName>
    </submittedName>
</protein>
<accession>A0A316HYF6</accession>
<dbReference type="RefSeq" id="WP_109606173.1">
    <property type="nucleotide sequence ID" value="NZ_QGHA01000001.1"/>
</dbReference>
<dbReference type="PROSITE" id="PS51257">
    <property type="entry name" value="PROKAR_LIPOPROTEIN"/>
    <property type="match status" value="1"/>
</dbReference>
<reference evidence="2 3" key="1">
    <citation type="submission" date="2018-05" db="EMBL/GenBank/DDBJ databases">
        <title>Genomic Encyclopedia of Archaeal and Bacterial Type Strains, Phase II (KMG-II): from individual species to whole genera.</title>
        <authorList>
            <person name="Goeker M."/>
        </authorList>
    </citation>
    <scope>NUCLEOTIDE SEQUENCE [LARGE SCALE GENOMIC DNA]</scope>
    <source>
        <strain evidence="2 3">DSM 19975</strain>
    </source>
</reference>
<evidence type="ECO:0000313" key="2">
    <source>
        <dbReference type="EMBL" id="PWK80092.1"/>
    </source>
</evidence>
<evidence type="ECO:0000256" key="1">
    <source>
        <dbReference type="SAM" id="SignalP"/>
    </source>
</evidence>
<evidence type="ECO:0000313" key="3">
    <source>
        <dbReference type="Proteomes" id="UP000245678"/>
    </source>
</evidence>
<proteinExistence type="predicted"/>
<name>A0A316HYF6_9SPHI</name>
<dbReference type="AlphaFoldDB" id="A0A316HYF6"/>
<dbReference type="Proteomes" id="UP000245678">
    <property type="component" value="Unassembled WGS sequence"/>
</dbReference>
<organism evidence="2 3">
    <name type="scientific">Mucilaginibacter oryzae</name>
    <dbReference type="NCBI Taxonomy" id="468058"/>
    <lineage>
        <taxon>Bacteria</taxon>
        <taxon>Pseudomonadati</taxon>
        <taxon>Bacteroidota</taxon>
        <taxon>Sphingobacteriia</taxon>
        <taxon>Sphingobacteriales</taxon>
        <taxon>Sphingobacteriaceae</taxon>
        <taxon>Mucilaginibacter</taxon>
    </lineage>
</organism>
<feature type="signal peptide" evidence="1">
    <location>
        <begin position="1"/>
        <end position="22"/>
    </location>
</feature>